<dbReference type="AlphaFoldDB" id="A0AAU7D762"/>
<dbReference type="Pfam" id="PF04404">
    <property type="entry name" value="ERF"/>
    <property type="match status" value="1"/>
</dbReference>
<evidence type="ECO:0000313" key="1">
    <source>
        <dbReference type="EMBL" id="XBH13236.1"/>
    </source>
</evidence>
<dbReference type="EMBL" id="CP121195">
    <property type="protein sequence ID" value="XBH13236.1"/>
    <property type="molecule type" value="Genomic_DNA"/>
</dbReference>
<protein>
    <submittedName>
        <fullName evidence="1">ERF family protein</fullName>
    </submittedName>
</protein>
<gene>
    <name evidence="1" type="ORF">P8936_16345</name>
</gene>
<organism evidence="1">
    <name type="scientific">Edaphobacter paludis</name>
    <dbReference type="NCBI Taxonomy" id="3035702"/>
    <lineage>
        <taxon>Bacteria</taxon>
        <taxon>Pseudomonadati</taxon>
        <taxon>Acidobacteriota</taxon>
        <taxon>Terriglobia</taxon>
        <taxon>Terriglobales</taxon>
        <taxon>Acidobacteriaceae</taxon>
        <taxon>Edaphobacter</taxon>
    </lineage>
</organism>
<reference evidence="1" key="1">
    <citation type="submission" date="2023-03" db="EMBL/GenBank/DDBJ databases">
        <title>Edaphobacter sp.</title>
        <authorList>
            <person name="Huber K.J."/>
            <person name="Papendorf J."/>
            <person name="Pilke C."/>
            <person name="Bunk B."/>
            <person name="Sproeer C."/>
            <person name="Pester M."/>
        </authorList>
    </citation>
    <scope>NUCLEOTIDE SEQUENCE</scope>
    <source>
        <strain evidence="1">DSM 109920</strain>
    </source>
</reference>
<sequence>MSTQLEHAIANVRRPEMEPVETPNAMQLIQAAINQGSSIDTIERLAKLQREMVEYSAMVDFNEAMQRVQQKMRPISADATNPQTKSRYASYSKLDKALRPIYSSEGFSLSFNTADSPLPDHVRVLCDVSRGGHVKPYQIDMPSDGKGAKGGDVMTKTHATGAATSYGMRYLLKMIFNVAVGEDDDDGNGGGVAGSMDLNDFDRAISLIESAQSLSMLQVTFVEAYKVATRVNDMAAIKQLTAAKDKRKAELSENN</sequence>
<name>A0AAU7D762_9BACT</name>
<accession>A0AAU7D762</accession>
<dbReference type="InterPro" id="IPR007499">
    <property type="entry name" value="ERF_bacteria_virus"/>
</dbReference>
<proteinExistence type="predicted"/>
<dbReference type="RefSeq" id="WP_348269718.1">
    <property type="nucleotide sequence ID" value="NZ_CP121195.1"/>
</dbReference>